<dbReference type="InterPro" id="IPR024078">
    <property type="entry name" value="LmbE-like_dom_sf"/>
</dbReference>
<dbReference type="PANTHER" id="PTHR12993">
    <property type="entry name" value="N-ACETYLGLUCOSAMINYL-PHOSPHATIDYLINOSITOL DE-N-ACETYLASE-RELATED"/>
    <property type="match status" value="1"/>
</dbReference>
<evidence type="ECO:0000256" key="3">
    <source>
        <dbReference type="ARBA" id="ARBA00022833"/>
    </source>
</evidence>
<dbReference type="PANTHER" id="PTHR12993:SF26">
    <property type="entry name" value="1D-MYO-INOSITOL 2-ACETAMIDO-2-DEOXY-ALPHA-D-GLUCOPYRANOSIDE DEACETYLASE"/>
    <property type="match status" value="1"/>
</dbReference>
<evidence type="ECO:0000256" key="4">
    <source>
        <dbReference type="NCBIfam" id="TIGR03445"/>
    </source>
</evidence>
<evidence type="ECO:0000256" key="1">
    <source>
        <dbReference type="ARBA" id="ARBA00022723"/>
    </source>
</evidence>
<comment type="caution">
    <text evidence="5">The sequence shown here is derived from an EMBL/GenBank/DDBJ whole genome shotgun (WGS) entry which is preliminary data.</text>
</comment>
<protein>
    <recommendedName>
        <fullName evidence="4">N-acetyl-1-D-myo-inositol-2-amino-2-deoxy-alpha-D-glucopyranoside deacetylase</fullName>
        <ecNumber evidence="4">3.5.1.103</ecNumber>
    </recommendedName>
</protein>
<name>A0ABS9Q0T5_9MICO</name>
<dbReference type="GO" id="GO:0035595">
    <property type="term" value="F:N-acetylglucosaminylinositol deacetylase activity"/>
    <property type="evidence" value="ECO:0007669"/>
    <property type="project" value="UniProtKB-EC"/>
</dbReference>
<evidence type="ECO:0000313" key="5">
    <source>
        <dbReference type="EMBL" id="MCG7321503.1"/>
    </source>
</evidence>
<sequence>MTLTRSLDDLALRRVVLVHAHPDDETLWTGVTTAHLVGQGADVHVVTCTLGEEGEVIPPGLRHLEGDGPALADHRRGELAGATRVLGATSHLLGADGSRGSADPAPRWRDSGMAGTPAADHPDAFATAGVAAVDALAAVLRELRPDAVITYDPHGGYEHPDHVAAHRATLAAVASLEESPHVLLVVVPRSWAVEDRSWLTEHVHRTDVVVPGRDDAYPPSVVADELVTHVVVDPAAARVQVSALREHPTQVTVHDGYYALSNDIAARLAGREAYVLVDPLTGAPGGGTDE</sequence>
<dbReference type="SUPFAM" id="SSF102588">
    <property type="entry name" value="LmbE-like"/>
    <property type="match status" value="1"/>
</dbReference>
<gene>
    <name evidence="5" type="primary">mshB</name>
    <name evidence="5" type="ORF">MHL29_06290</name>
</gene>
<dbReference type="Pfam" id="PF02585">
    <property type="entry name" value="PIG-L"/>
    <property type="match status" value="1"/>
</dbReference>
<dbReference type="InterPro" id="IPR017810">
    <property type="entry name" value="Mycothiol_biosynthesis_MshB"/>
</dbReference>
<reference evidence="5 6" key="1">
    <citation type="submission" date="2022-02" db="EMBL/GenBank/DDBJ databases">
        <title>Uncovering new skin microbiome diversity through culturing and metagenomics.</title>
        <authorList>
            <person name="Conlan S."/>
            <person name="Deming C."/>
            <person name="Nisc Comparative Sequencing Program N."/>
            <person name="Segre J.A."/>
        </authorList>
    </citation>
    <scope>NUCLEOTIDE SEQUENCE [LARGE SCALE GENOMIC DNA]</scope>
    <source>
        <strain evidence="5 6">ACRQZ</strain>
    </source>
</reference>
<dbReference type="RefSeq" id="WP_239263229.1">
    <property type="nucleotide sequence ID" value="NZ_JAKRCV010000013.1"/>
</dbReference>
<evidence type="ECO:0000256" key="2">
    <source>
        <dbReference type="ARBA" id="ARBA00022801"/>
    </source>
</evidence>
<evidence type="ECO:0000313" key="6">
    <source>
        <dbReference type="Proteomes" id="UP001521931"/>
    </source>
</evidence>
<dbReference type="Proteomes" id="UP001521931">
    <property type="component" value="Unassembled WGS sequence"/>
</dbReference>
<proteinExistence type="predicted"/>
<accession>A0ABS9Q0T5</accession>
<keyword evidence="2 5" id="KW-0378">Hydrolase</keyword>
<dbReference type="EMBL" id="JAKRCV010000013">
    <property type="protein sequence ID" value="MCG7321503.1"/>
    <property type="molecule type" value="Genomic_DNA"/>
</dbReference>
<dbReference type="EC" id="3.5.1.103" evidence="4"/>
<keyword evidence="6" id="KW-1185">Reference proteome</keyword>
<dbReference type="InterPro" id="IPR003737">
    <property type="entry name" value="GlcNAc_PI_deacetylase-related"/>
</dbReference>
<dbReference type="Gene3D" id="3.40.50.10320">
    <property type="entry name" value="LmbE-like"/>
    <property type="match status" value="1"/>
</dbReference>
<dbReference type="NCBIfam" id="TIGR03445">
    <property type="entry name" value="mycothiol_MshB"/>
    <property type="match status" value="1"/>
</dbReference>
<keyword evidence="3" id="KW-0862">Zinc</keyword>
<keyword evidence="1" id="KW-0479">Metal-binding</keyword>
<organism evidence="5 6">
    <name type="scientific">Arsenicicoccus bolidensis</name>
    <dbReference type="NCBI Taxonomy" id="229480"/>
    <lineage>
        <taxon>Bacteria</taxon>
        <taxon>Bacillati</taxon>
        <taxon>Actinomycetota</taxon>
        <taxon>Actinomycetes</taxon>
        <taxon>Micrococcales</taxon>
        <taxon>Intrasporangiaceae</taxon>
        <taxon>Arsenicicoccus</taxon>
    </lineage>
</organism>